<evidence type="ECO:0000313" key="2">
    <source>
        <dbReference type="Proteomes" id="UP001239111"/>
    </source>
</evidence>
<accession>A0ACC2N5D8</accession>
<comment type="caution">
    <text evidence="1">The sequence shown here is derived from an EMBL/GenBank/DDBJ whole genome shotgun (WGS) entry which is preliminary data.</text>
</comment>
<gene>
    <name evidence="1" type="ORF">QAD02_007825</name>
</gene>
<keyword evidence="2" id="KW-1185">Reference proteome</keyword>
<proteinExistence type="predicted"/>
<sequence length="427" mass="48711">MCRKQLQIYEPPKKDNDIQESEPVSETPDSQGSTAEFCKDDMNMDVFLGVSAGKKKSWSRENIVEEFGVSGHCAENAKSLRGNRKADDGRRKLIQRKLILCNLEDLSETHKIEYPEIEISSWKFCELCPKQCILAGSSGTHTVCVCVIHENVNLMLEGCSFKKLFKDSSFLNREDVTVNDIPRKMICSNPKMACYEQKCNECPPMTEIHQHFTQIFEMNGIHGVNFWMRATTDCYTISNVSQDTDEFLEFLMGGLEELLLHDFVPRNQEFFSRVKDTLQPGWFNVVFDFAENISFLAQRAIPAFYWDNEKATLFPITIHSRVTGELHHYSYCTISDCLKHDSVAVYMYQKESTELMRTRFGILLKMIYVSDGAPQQCKNKTASGNLTYHYSGFQVVAEWHFFATSHGKGPCDGLAGCIKRTAARASL</sequence>
<reference evidence="1" key="1">
    <citation type="submission" date="2023-04" db="EMBL/GenBank/DDBJ databases">
        <title>A chromosome-level genome assembly of the parasitoid wasp Eretmocerus hayati.</title>
        <authorList>
            <person name="Zhong Y."/>
            <person name="Liu S."/>
            <person name="Liu Y."/>
        </authorList>
    </citation>
    <scope>NUCLEOTIDE SEQUENCE</scope>
    <source>
        <strain evidence="1">ZJU_SS_LIU_2023</strain>
    </source>
</reference>
<dbReference type="Proteomes" id="UP001239111">
    <property type="component" value="Chromosome 4"/>
</dbReference>
<name>A0ACC2N5D8_9HYME</name>
<protein>
    <submittedName>
        <fullName evidence="1">Uncharacterized protein</fullName>
    </submittedName>
</protein>
<dbReference type="EMBL" id="CM056744">
    <property type="protein sequence ID" value="KAJ8666163.1"/>
    <property type="molecule type" value="Genomic_DNA"/>
</dbReference>
<evidence type="ECO:0000313" key="1">
    <source>
        <dbReference type="EMBL" id="KAJ8666163.1"/>
    </source>
</evidence>
<organism evidence="1 2">
    <name type="scientific">Eretmocerus hayati</name>
    <dbReference type="NCBI Taxonomy" id="131215"/>
    <lineage>
        <taxon>Eukaryota</taxon>
        <taxon>Metazoa</taxon>
        <taxon>Ecdysozoa</taxon>
        <taxon>Arthropoda</taxon>
        <taxon>Hexapoda</taxon>
        <taxon>Insecta</taxon>
        <taxon>Pterygota</taxon>
        <taxon>Neoptera</taxon>
        <taxon>Endopterygota</taxon>
        <taxon>Hymenoptera</taxon>
        <taxon>Apocrita</taxon>
        <taxon>Proctotrupomorpha</taxon>
        <taxon>Chalcidoidea</taxon>
        <taxon>Aphelinidae</taxon>
        <taxon>Aphelininae</taxon>
        <taxon>Eretmocerus</taxon>
    </lineage>
</organism>